<accession>A0AAV9E3N5</accession>
<dbReference type="PANTHER" id="PTHR31602:SF46">
    <property type="entry name" value="GROWTH-REGULATING FACTOR 6"/>
    <property type="match status" value="1"/>
</dbReference>
<dbReference type="PANTHER" id="PTHR31602">
    <property type="entry name" value="GROWTH-REGULATING FACTOR 5"/>
    <property type="match status" value="1"/>
</dbReference>
<name>A0AAV9E3N5_ACOCL</name>
<sequence length="317" mass="36537">MMMFINHGESSCSSNNNKDRSSSAFTASQWHELEQQALIFKYMSKGLPIPPDLIYPIRRSCPPPLIPHHPNILGRLDPEPGRCRRTDGKKWRCSKKAFPDSKYCERHMHRGKNRSRKPVEIDISSSTTTATSFKSIPTQTHLSLDHGSLSSPHKDYRFGDHGFFSEPSRNTHVDLGGWRSTVTVAAKPPAWMTSDLERIQGREEQQQRCFVVGDDFKPLMVGRGEEREEKQKLRHFFDEDEWHSSRKNRVPSWIDIEQDLSNTTQLSISIPAAPSHHDFMKWLLLVVLLNWVVVIVVDDDGFMSFIFFGCAEDWTNR</sequence>
<evidence type="ECO:0000256" key="1">
    <source>
        <dbReference type="ARBA" id="ARBA00004123"/>
    </source>
</evidence>
<feature type="short sequence motif" description="Bipartite nuclear localization signal" evidence="4">
    <location>
        <begin position="82"/>
        <end position="92"/>
    </location>
</feature>
<keyword evidence="5" id="KW-0804">Transcription</keyword>
<dbReference type="Pfam" id="PF08879">
    <property type="entry name" value="WRC"/>
    <property type="match status" value="1"/>
</dbReference>
<evidence type="ECO:0000313" key="9">
    <source>
        <dbReference type="EMBL" id="KAK1308060.1"/>
    </source>
</evidence>
<dbReference type="Pfam" id="PF08880">
    <property type="entry name" value="QLQ"/>
    <property type="match status" value="1"/>
</dbReference>
<evidence type="ECO:0000256" key="3">
    <source>
        <dbReference type="ARBA" id="ARBA00023242"/>
    </source>
</evidence>
<gene>
    <name evidence="9" type="primary">GRF3</name>
    <name evidence="9" type="ORF">QJS10_CPA09g00123</name>
</gene>
<keyword evidence="5" id="KW-0805">Transcription regulation</keyword>
<reference evidence="9" key="2">
    <citation type="submission" date="2023-06" db="EMBL/GenBank/DDBJ databases">
        <authorList>
            <person name="Ma L."/>
            <person name="Liu K.-W."/>
            <person name="Li Z."/>
            <person name="Hsiao Y.-Y."/>
            <person name="Qi Y."/>
            <person name="Fu T."/>
            <person name="Tang G."/>
            <person name="Zhang D."/>
            <person name="Sun W.-H."/>
            <person name="Liu D.-K."/>
            <person name="Li Y."/>
            <person name="Chen G.-Z."/>
            <person name="Liu X.-D."/>
            <person name="Liao X.-Y."/>
            <person name="Jiang Y.-T."/>
            <person name="Yu X."/>
            <person name="Hao Y."/>
            <person name="Huang J."/>
            <person name="Zhao X.-W."/>
            <person name="Ke S."/>
            <person name="Chen Y.-Y."/>
            <person name="Wu W.-L."/>
            <person name="Hsu J.-L."/>
            <person name="Lin Y.-F."/>
            <person name="Huang M.-D."/>
            <person name="Li C.-Y."/>
            <person name="Huang L."/>
            <person name="Wang Z.-W."/>
            <person name="Zhao X."/>
            <person name="Zhong W.-Y."/>
            <person name="Peng D.-H."/>
            <person name="Ahmad S."/>
            <person name="Lan S."/>
            <person name="Zhang J.-S."/>
            <person name="Tsai W.-C."/>
            <person name="Van De Peer Y."/>
            <person name="Liu Z.-J."/>
        </authorList>
    </citation>
    <scope>NUCLEOTIDE SEQUENCE</scope>
    <source>
        <strain evidence="9">CP</strain>
        <tissue evidence="9">Leaves</tissue>
    </source>
</reference>
<dbReference type="GO" id="GO:0006351">
    <property type="term" value="P:DNA-templated transcription"/>
    <property type="evidence" value="ECO:0007669"/>
    <property type="project" value="UniProtKB-UniRule"/>
</dbReference>
<evidence type="ECO:0000256" key="2">
    <source>
        <dbReference type="ARBA" id="ARBA00008122"/>
    </source>
</evidence>
<feature type="domain" description="QLQ" evidence="7">
    <location>
        <begin position="24"/>
        <end position="59"/>
    </location>
</feature>
<keyword evidence="5" id="KW-0010">Activator</keyword>
<dbReference type="GO" id="GO:0006355">
    <property type="term" value="P:regulation of DNA-templated transcription"/>
    <property type="evidence" value="ECO:0007669"/>
    <property type="project" value="InterPro"/>
</dbReference>
<comment type="function">
    <text evidence="5">Transcription activator.</text>
</comment>
<comment type="domain">
    <text evidence="5">The QLQ domain and WRC domain may be involved in protein-protein interaction and DNA-binding, respectively.</text>
</comment>
<dbReference type="PROSITE" id="PS51666">
    <property type="entry name" value="QLQ"/>
    <property type="match status" value="1"/>
</dbReference>
<evidence type="ECO:0000256" key="6">
    <source>
        <dbReference type="SAM" id="MobiDB-lite"/>
    </source>
</evidence>
<dbReference type="InterPro" id="IPR031137">
    <property type="entry name" value="GRF"/>
</dbReference>
<evidence type="ECO:0000259" key="8">
    <source>
        <dbReference type="PROSITE" id="PS51667"/>
    </source>
</evidence>
<feature type="compositionally biased region" description="Polar residues" evidence="6">
    <location>
        <begin position="8"/>
        <end position="23"/>
    </location>
</feature>
<dbReference type="InterPro" id="IPR014978">
    <property type="entry name" value="Gln-Leu-Gln_QLQ"/>
</dbReference>
<evidence type="ECO:0000259" key="7">
    <source>
        <dbReference type="PROSITE" id="PS51666"/>
    </source>
</evidence>
<dbReference type="PROSITE" id="PS51667">
    <property type="entry name" value="WRC"/>
    <property type="match status" value="1"/>
</dbReference>
<dbReference type="EMBL" id="JAUJYO010000009">
    <property type="protein sequence ID" value="KAK1308060.1"/>
    <property type="molecule type" value="Genomic_DNA"/>
</dbReference>
<proteinExistence type="inferred from homology"/>
<feature type="region of interest" description="Disordered" evidence="6">
    <location>
        <begin position="1"/>
        <end position="23"/>
    </location>
</feature>
<reference evidence="9" key="1">
    <citation type="journal article" date="2023" name="Nat. Commun.">
        <title>Diploid and tetraploid genomes of Acorus and the evolution of monocots.</title>
        <authorList>
            <person name="Ma L."/>
            <person name="Liu K.W."/>
            <person name="Li Z."/>
            <person name="Hsiao Y.Y."/>
            <person name="Qi Y."/>
            <person name="Fu T."/>
            <person name="Tang G.D."/>
            <person name="Zhang D."/>
            <person name="Sun W.H."/>
            <person name="Liu D.K."/>
            <person name="Li Y."/>
            <person name="Chen G.Z."/>
            <person name="Liu X.D."/>
            <person name="Liao X.Y."/>
            <person name="Jiang Y.T."/>
            <person name="Yu X."/>
            <person name="Hao Y."/>
            <person name="Huang J."/>
            <person name="Zhao X.W."/>
            <person name="Ke S."/>
            <person name="Chen Y.Y."/>
            <person name="Wu W.L."/>
            <person name="Hsu J.L."/>
            <person name="Lin Y.F."/>
            <person name="Huang M.D."/>
            <person name="Li C.Y."/>
            <person name="Huang L."/>
            <person name="Wang Z.W."/>
            <person name="Zhao X."/>
            <person name="Zhong W.Y."/>
            <person name="Peng D.H."/>
            <person name="Ahmad S."/>
            <person name="Lan S."/>
            <person name="Zhang J.S."/>
            <person name="Tsai W.C."/>
            <person name="Van de Peer Y."/>
            <person name="Liu Z.J."/>
        </authorList>
    </citation>
    <scope>NUCLEOTIDE SEQUENCE</scope>
    <source>
        <strain evidence="9">CP</strain>
    </source>
</reference>
<evidence type="ECO:0000256" key="4">
    <source>
        <dbReference type="PROSITE-ProRule" id="PRU01002"/>
    </source>
</evidence>
<organism evidence="9 10">
    <name type="scientific">Acorus calamus</name>
    <name type="common">Sweet flag</name>
    <dbReference type="NCBI Taxonomy" id="4465"/>
    <lineage>
        <taxon>Eukaryota</taxon>
        <taxon>Viridiplantae</taxon>
        <taxon>Streptophyta</taxon>
        <taxon>Embryophyta</taxon>
        <taxon>Tracheophyta</taxon>
        <taxon>Spermatophyta</taxon>
        <taxon>Magnoliopsida</taxon>
        <taxon>Liliopsida</taxon>
        <taxon>Acoraceae</taxon>
        <taxon>Acorus</taxon>
    </lineage>
</organism>
<evidence type="ECO:0000313" key="10">
    <source>
        <dbReference type="Proteomes" id="UP001180020"/>
    </source>
</evidence>
<dbReference type="AlphaFoldDB" id="A0AAV9E3N5"/>
<dbReference type="InterPro" id="IPR014977">
    <property type="entry name" value="WRC_dom"/>
</dbReference>
<keyword evidence="10" id="KW-1185">Reference proteome</keyword>
<protein>
    <recommendedName>
        <fullName evidence="5">Growth-regulating factor</fullName>
    </recommendedName>
</protein>
<feature type="short sequence motif" description="Bipartite nuclear localization signal" evidence="4">
    <location>
        <begin position="110"/>
        <end position="117"/>
    </location>
</feature>
<dbReference type="GO" id="GO:0005524">
    <property type="term" value="F:ATP binding"/>
    <property type="evidence" value="ECO:0007669"/>
    <property type="project" value="UniProtKB-UniRule"/>
</dbReference>
<comment type="caution">
    <text evidence="9">The sequence shown here is derived from an EMBL/GenBank/DDBJ whole genome shotgun (WGS) entry which is preliminary data.</text>
</comment>
<dbReference type="GO" id="GO:0032502">
    <property type="term" value="P:developmental process"/>
    <property type="evidence" value="ECO:0007669"/>
    <property type="project" value="InterPro"/>
</dbReference>
<comment type="subcellular location">
    <subcellularLocation>
        <location evidence="1 4 5">Nucleus</location>
    </subcellularLocation>
</comment>
<dbReference type="SMART" id="SM00951">
    <property type="entry name" value="QLQ"/>
    <property type="match status" value="1"/>
</dbReference>
<dbReference type="Proteomes" id="UP001180020">
    <property type="component" value="Unassembled WGS sequence"/>
</dbReference>
<evidence type="ECO:0000256" key="5">
    <source>
        <dbReference type="RuleBase" id="RU367127"/>
    </source>
</evidence>
<feature type="domain" description="WRC" evidence="8">
    <location>
        <begin position="77"/>
        <end position="121"/>
    </location>
</feature>
<comment type="similarity">
    <text evidence="2 5">Belongs to the GRF family.</text>
</comment>
<dbReference type="GO" id="GO:0005634">
    <property type="term" value="C:nucleus"/>
    <property type="evidence" value="ECO:0007669"/>
    <property type="project" value="UniProtKB-SubCell"/>
</dbReference>
<keyword evidence="3 4" id="KW-0539">Nucleus</keyword>